<keyword evidence="3" id="KW-0315">Glutamine amidotransferase</keyword>
<dbReference type="InterPro" id="IPR051857">
    <property type="entry name" value="Asn_synthetase_domain"/>
</dbReference>
<dbReference type="PANTHER" id="PTHR45937:SF1">
    <property type="entry name" value="ASPARAGINE SYNTHETASE DOMAIN-CONTAINING PROTEIN 1"/>
    <property type="match status" value="1"/>
</dbReference>
<dbReference type="Pfam" id="PF13537">
    <property type="entry name" value="GATase_7"/>
    <property type="match status" value="1"/>
</dbReference>
<dbReference type="AlphaFoldDB" id="A0A367IPA2"/>
<gene>
    <name evidence="5" type="primary">ASNSD1_1</name>
    <name evidence="5" type="ORF">CU097_001610</name>
</gene>
<dbReference type="STRING" id="86630.A0A367IPA2"/>
<dbReference type="Proteomes" id="UP000252139">
    <property type="component" value="Unassembled WGS sequence"/>
</dbReference>
<name>A0A367IPA2_RHIAZ</name>
<comment type="caution">
    <text evidence="5">The sequence shown here is derived from an EMBL/GenBank/DDBJ whole genome shotgun (WGS) entry which is preliminary data.</text>
</comment>
<dbReference type="Gene3D" id="3.60.20.10">
    <property type="entry name" value="Glutamine Phosphoribosylpyrophosphate, subunit 1, domain 1"/>
    <property type="match status" value="1"/>
</dbReference>
<dbReference type="OrthoDB" id="10252281at2759"/>
<proteinExistence type="predicted"/>
<accession>A0A367IPA2</accession>
<keyword evidence="1" id="KW-0028">Amino-acid biosynthesis</keyword>
<protein>
    <submittedName>
        <fullName evidence="5">Asparagine synthetase domain-containing protein 1</fullName>
    </submittedName>
</protein>
<dbReference type="InterPro" id="IPR017932">
    <property type="entry name" value="GATase_2_dom"/>
</dbReference>
<dbReference type="SUPFAM" id="SSF56235">
    <property type="entry name" value="N-terminal nucleophile aminohydrolases (Ntn hydrolases)"/>
    <property type="match status" value="1"/>
</dbReference>
<feature type="domain" description="Glutamine amidotransferase type-2" evidence="4">
    <location>
        <begin position="56"/>
        <end position="125"/>
    </location>
</feature>
<evidence type="ECO:0000313" key="5">
    <source>
        <dbReference type="EMBL" id="RCH79524.1"/>
    </source>
</evidence>
<feature type="non-terminal residue" evidence="5">
    <location>
        <position position="221"/>
    </location>
</feature>
<sequence length="221" mass="24899">PDSQQLKTIHIDNFGLQFYSTVLHLRGSNVVPQPIEESGNILCWNGEIFGGIYVEHGQNDTQVLMSHLAKADSQEDILSIFSRIEGPYAFVFWQAATKKLWFGRDCLGRRSLLIHRQSDLLLLSSVGLVNEAWEELAANGIYCVDMTKEGPDNIQLFPWSQTDLPLLPFPRLNAALPQHLKTVDNPQIAPVLDEQQEEIVVDFIRVLSDSVKSRVADIPHL</sequence>
<evidence type="ECO:0000256" key="1">
    <source>
        <dbReference type="ARBA" id="ARBA00022605"/>
    </source>
</evidence>
<evidence type="ECO:0000256" key="3">
    <source>
        <dbReference type="ARBA" id="ARBA00022962"/>
    </source>
</evidence>
<reference evidence="5 6" key="1">
    <citation type="journal article" date="2018" name="G3 (Bethesda)">
        <title>Phylogenetic and Phylogenomic Definition of Rhizopus Species.</title>
        <authorList>
            <person name="Gryganskyi A.P."/>
            <person name="Golan J."/>
            <person name="Dolatabadi S."/>
            <person name="Mondo S."/>
            <person name="Robb S."/>
            <person name="Idnurm A."/>
            <person name="Muszewska A."/>
            <person name="Steczkiewicz K."/>
            <person name="Masonjones S."/>
            <person name="Liao H.L."/>
            <person name="Gajdeczka M.T."/>
            <person name="Anike F."/>
            <person name="Vuek A."/>
            <person name="Anishchenko I.M."/>
            <person name="Voigt K."/>
            <person name="de Hoog G.S."/>
            <person name="Smith M.E."/>
            <person name="Heitman J."/>
            <person name="Vilgalys R."/>
            <person name="Stajich J.E."/>
        </authorList>
    </citation>
    <scope>NUCLEOTIDE SEQUENCE [LARGE SCALE GENOMIC DNA]</scope>
    <source>
        <strain evidence="5 6">CBS 357.93</strain>
    </source>
</reference>
<dbReference type="GO" id="GO:0006529">
    <property type="term" value="P:asparagine biosynthetic process"/>
    <property type="evidence" value="ECO:0007669"/>
    <property type="project" value="UniProtKB-KW"/>
</dbReference>
<evidence type="ECO:0000313" key="6">
    <source>
        <dbReference type="Proteomes" id="UP000252139"/>
    </source>
</evidence>
<keyword evidence="2" id="KW-0061">Asparagine biosynthesis</keyword>
<dbReference type="EMBL" id="PJQL01004443">
    <property type="protein sequence ID" value="RCH79524.1"/>
    <property type="molecule type" value="Genomic_DNA"/>
</dbReference>
<evidence type="ECO:0000259" key="4">
    <source>
        <dbReference type="Pfam" id="PF13537"/>
    </source>
</evidence>
<evidence type="ECO:0000256" key="2">
    <source>
        <dbReference type="ARBA" id="ARBA00022888"/>
    </source>
</evidence>
<keyword evidence="6" id="KW-1185">Reference proteome</keyword>
<dbReference type="PANTHER" id="PTHR45937">
    <property type="entry name" value="ASPARAGINE SYNTHETASE DOMAIN-CONTAINING PROTEIN 1"/>
    <property type="match status" value="1"/>
</dbReference>
<feature type="non-terminal residue" evidence="5">
    <location>
        <position position="1"/>
    </location>
</feature>
<dbReference type="InterPro" id="IPR029055">
    <property type="entry name" value="Ntn_hydrolases_N"/>
</dbReference>
<organism evidence="5 6">
    <name type="scientific">Rhizopus azygosporus</name>
    <name type="common">Rhizopus microsporus var. azygosporus</name>
    <dbReference type="NCBI Taxonomy" id="86630"/>
    <lineage>
        <taxon>Eukaryota</taxon>
        <taxon>Fungi</taxon>
        <taxon>Fungi incertae sedis</taxon>
        <taxon>Mucoromycota</taxon>
        <taxon>Mucoromycotina</taxon>
        <taxon>Mucoromycetes</taxon>
        <taxon>Mucorales</taxon>
        <taxon>Mucorineae</taxon>
        <taxon>Rhizopodaceae</taxon>
        <taxon>Rhizopus</taxon>
    </lineage>
</organism>